<dbReference type="InterPro" id="IPR036871">
    <property type="entry name" value="PX_dom_sf"/>
</dbReference>
<feature type="region of interest" description="Disordered" evidence="1">
    <location>
        <begin position="153"/>
        <end position="177"/>
    </location>
</feature>
<dbReference type="Pfam" id="PF00787">
    <property type="entry name" value="PX"/>
    <property type="match status" value="1"/>
</dbReference>
<dbReference type="EMBL" id="JMSN01000066">
    <property type="protein sequence ID" value="KDN42846.1"/>
    <property type="molecule type" value="Genomic_DNA"/>
</dbReference>
<dbReference type="PROSITE" id="PS50195">
    <property type="entry name" value="PX"/>
    <property type="match status" value="1"/>
</dbReference>
<dbReference type="STRING" id="1037660.A0A066VN38"/>
<dbReference type="PANTHER" id="PTHR45827:SF1">
    <property type="entry name" value="SORTING NEXIN"/>
    <property type="match status" value="1"/>
</dbReference>
<dbReference type="GO" id="GO:0031410">
    <property type="term" value="C:cytoplasmic vesicle"/>
    <property type="evidence" value="ECO:0007669"/>
    <property type="project" value="TreeGrafter"/>
</dbReference>
<accession>A0A066VN38</accession>
<feature type="compositionally biased region" description="Polar residues" evidence="1">
    <location>
        <begin position="343"/>
        <end position="360"/>
    </location>
</feature>
<dbReference type="HOGENOM" id="CLU_243569_0_0_1"/>
<dbReference type="PANTHER" id="PTHR45827">
    <property type="entry name" value="SORTING NEXIN"/>
    <property type="match status" value="1"/>
</dbReference>
<name>A0A066VN38_TILAU</name>
<dbReference type="Pfam" id="PF10456">
    <property type="entry name" value="BAR_3_WASP_bdg"/>
    <property type="match status" value="1"/>
</dbReference>
<feature type="region of interest" description="Disordered" evidence="1">
    <location>
        <begin position="107"/>
        <end position="138"/>
    </location>
</feature>
<dbReference type="Gene3D" id="1.20.1270.60">
    <property type="entry name" value="Arfaptin homology (AH) domain/BAR domain"/>
    <property type="match status" value="1"/>
</dbReference>
<dbReference type="GO" id="GO:0097320">
    <property type="term" value="P:plasma membrane tubulation"/>
    <property type="evidence" value="ECO:0007669"/>
    <property type="project" value="TreeGrafter"/>
</dbReference>
<feature type="region of interest" description="Disordered" evidence="1">
    <location>
        <begin position="212"/>
        <end position="257"/>
    </location>
</feature>
<evidence type="ECO:0000256" key="1">
    <source>
        <dbReference type="SAM" id="MobiDB-lite"/>
    </source>
</evidence>
<evidence type="ECO:0000313" key="3">
    <source>
        <dbReference type="EMBL" id="KDN42846.1"/>
    </source>
</evidence>
<gene>
    <name evidence="3" type="ORF">K437DRAFT_248761</name>
</gene>
<dbReference type="InParanoid" id="A0A066VN38"/>
<feature type="region of interest" description="Disordered" evidence="1">
    <location>
        <begin position="343"/>
        <end position="364"/>
    </location>
</feature>
<organism evidence="3 4">
    <name type="scientific">Tilletiaria anomala (strain ATCC 24038 / CBS 436.72 / UBC 951)</name>
    <dbReference type="NCBI Taxonomy" id="1037660"/>
    <lineage>
        <taxon>Eukaryota</taxon>
        <taxon>Fungi</taxon>
        <taxon>Dikarya</taxon>
        <taxon>Basidiomycota</taxon>
        <taxon>Ustilaginomycotina</taxon>
        <taxon>Exobasidiomycetes</taxon>
        <taxon>Georgefischeriales</taxon>
        <taxon>Tilletiariaceae</taxon>
        <taxon>Tilletiaria</taxon>
    </lineage>
</organism>
<feature type="region of interest" description="Disordered" evidence="1">
    <location>
        <begin position="1113"/>
        <end position="1133"/>
    </location>
</feature>
<feature type="region of interest" description="Disordered" evidence="1">
    <location>
        <begin position="67"/>
        <end position="86"/>
    </location>
</feature>
<feature type="compositionally biased region" description="Low complexity" evidence="1">
    <location>
        <begin position="68"/>
        <end position="81"/>
    </location>
</feature>
<dbReference type="InterPro" id="IPR027267">
    <property type="entry name" value="AH/BAR_dom_sf"/>
</dbReference>
<reference evidence="3 4" key="1">
    <citation type="submission" date="2014-05" db="EMBL/GenBank/DDBJ databases">
        <title>Draft genome sequence of a rare smut relative, Tilletiaria anomala UBC 951.</title>
        <authorList>
            <consortium name="DOE Joint Genome Institute"/>
            <person name="Toome M."/>
            <person name="Kuo A."/>
            <person name="Henrissat B."/>
            <person name="Lipzen A."/>
            <person name="Tritt A."/>
            <person name="Yoshinaga Y."/>
            <person name="Zane M."/>
            <person name="Barry K."/>
            <person name="Grigoriev I.V."/>
            <person name="Spatafora J.W."/>
            <person name="Aimea M.C."/>
        </authorList>
    </citation>
    <scope>NUCLEOTIDE SEQUENCE [LARGE SCALE GENOMIC DNA]</scope>
    <source>
        <strain evidence="3 4">UBC 951</strain>
    </source>
</reference>
<dbReference type="SUPFAM" id="SSF64268">
    <property type="entry name" value="PX domain"/>
    <property type="match status" value="1"/>
</dbReference>
<dbReference type="GO" id="GO:0016197">
    <property type="term" value="P:endosomal transport"/>
    <property type="evidence" value="ECO:0007669"/>
    <property type="project" value="TreeGrafter"/>
</dbReference>
<feature type="compositionally biased region" description="Polar residues" evidence="1">
    <location>
        <begin position="1"/>
        <end position="14"/>
    </location>
</feature>
<dbReference type="GO" id="GO:0006897">
    <property type="term" value="P:endocytosis"/>
    <property type="evidence" value="ECO:0007669"/>
    <property type="project" value="TreeGrafter"/>
</dbReference>
<dbReference type="GeneID" id="25263310"/>
<feature type="region of interest" description="Disordered" evidence="1">
    <location>
        <begin position="622"/>
        <end position="641"/>
    </location>
</feature>
<evidence type="ECO:0000259" key="2">
    <source>
        <dbReference type="PROSITE" id="PS50195"/>
    </source>
</evidence>
<sequence>MTYTVSTPRSTGPSASPGLDGTSSSASTLSRAGPIKPPKPSHLSSAFTGTLNSEAFREYVSAQITNDGQSSYSSSGVGQRQGQHDGRAVWDECRMQQVAKRAAEEQVLAADASSNSNGRYHVDVPESTLGSHSRLDDGMSTARFSTARSMLIADEEDSEEANRTQKPRKAKQANGSTSAHILQSLFDPPPFPTATQSSVDAWITSTRVHLPEERYNNGQQQSPDDLERAAWNGAGGAESDDEGALVAASSGGNSNARGHDRFVSSASMLTVKGINPTASHAANVLAKAISSGKNMVETPILTEVAADDVLPKGSEQTHLRDEPSAAIRNLSFGTVVAQQLSSLGTPTPNSASTASQNTDRASAVDPAAAVDLGSVAPSPYESSLNHSARTSIVSQAPNAHDLTKGNMILRNGQGFDMQDINGALSDALPPKSATTEATATVSSARAEEPAPLKVAEEDFAPAVPTVSLPPGRPARALFDIVGEAAFNELSLRAGQSFEILSEALAGGWSLAVVRASTKPDAPLEQRFDLHGLVPNGWYCYIQDFTMIPPPVHDVEPAGAAAALQEQPEGPRVDAQQTLTNFAATTPHPLSRQGSCETQGVSAGNPTKPVVDMRVASQAILSSADAKTSTANGNASDASGKRHSNAIGALSAFRSMSASQEVTPSPLATAQDLHSLEDEGEVKEGKPSWLFGGKSLNRFSNFVTSGVEDYLLSPTSVNQDRTTLSAMQRSSSNAEQSQHFVVSGSHGPRWKEKSRPFVVSVHSPQKRFKMSGIQEYTVFHVTSTFPPEAAEEDEYNKEGTQTDAEGELPYDPAEMPDAVGAILTVVRRFNQFVWLATVLGRRYPALALPALPEKQYSGRFSASFIETRRVDLQLWLSRIARHPILRYDDALMLFLSESDEIEWKRQAQGYLTETRSYNPATLFAQTWHPEFNIDAAEAALESDAVDRFEAANEKAINGMFRVPANLNGSLGVMPAWRAFRDDAVSTSQAHRELSFALLRLIKGHLAADAGALQTSFQHGPPMGNVGRRSDSGVNNEQGAWCWRDGCIECIGLTKALQGTAECLQEIADIHEEHARLDMLRQHERLKDVSRMHAHALNLLDTHKATLARYREATGEADPLAEDISSPPPSKPSSRYSEAVAAKCETVLNVTSSEIDRLHRERVEDWASIGKGVLDSEIEKHEKILEQLRTARANYDPEDWHEHAHGGPVLPTPHEAALADARSRIALALPSQQVLPPGVTAAAFRPVSLATEVIAEGVNSFIRGSPQPEKEKGSALNPKSTTYHGTATIGRSLSANHVLASKRTPYFGLWRS</sequence>
<dbReference type="InterPro" id="IPR019497">
    <property type="entry name" value="Sorting_nexin_WASP-bd-dom"/>
</dbReference>
<feature type="domain" description="PX" evidence="2">
    <location>
        <begin position="756"/>
        <end position="900"/>
    </location>
</feature>
<dbReference type="RefSeq" id="XP_013242180.1">
    <property type="nucleotide sequence ID" value="XM_013386726.1"/>
</dbReference>
<comment type="caution">
    <text evidence="3">The sequence shown here is derived from an EMBL/GenBank/DDBJ whole genome shotgun (WGS) entry which is preliminary data.</text>
</comment>
<dbReference type="Proteomes" id="UP000027361">
    <property type="component" value="Unassembled WGS sequence"/>
</dbReference>
<feature type="region of interest" description="Disordered" evidence="1">
    <location>
        <begin position="584"/>
        <end position="606"/>
    </location>
</feature>
<keyword evidence="4" id="KW-1185">Reference proteome</keyword>
<dbReference type="GO" id="GO:0005886">
    <property type="term" value="C:plasma membrane"/>
    <property type="evidence" value="ECO:0007669"/>
    <property type="project" value="TreeGrafter"/>
</dbReference>
<dbReference type="GO" id="GO:0035091">
    <property type="term" value="F:phosphatidylinositol binding"/>
    <property type="evidence" value="ECO:0007669"/>
    <property type="project" value="InterPro"/>
</dbReference>
<dbReference type="Gene3D" id="3.30.1520.10">
    <property type="entry name" value="Phox-like domain"/>
    <property type="match status" value="1"/>
</dbReference>
<feature type="compositionally biased region" description="Polar residues" evidence="1">
    <location>
        <begin position="622"/>
        <end position="636"/>
    </location>
</feature>
<proteinExistence type="predicted"/>
<protein>
    <recommendedName>
        <fullName evidence="2">PX domain-containing protein</fullName>
    </recommendedName>
</protein>
<feature type="compositionally biased region" description="Polar residues" evidence="1">
    <location>
        <begin position="21"/>
        <end position="30"/>
    </location>
</feature>
<feature type="compositionally biased region" description="Polar residues" evidence="1">
    <location>
        <begin position="591"/>
        <end position="604"/>
    </location>
</feature>
<feature type="region of interest" description="Disordered" evidence="1">
    <location>
        <begin position="1"/>
        <end position="47"/>
    </location>
</feature>
<dbReference type="OrthoDB" id="10254720at2759"/>
<evidence type="ECO:0000313" key="4">
    <source>
        <dbReference type="Proteomes" id="UP000027361"/>
    </source>
</evidence>
<dbReference type="InterPro" id="IPR001683">
    <property type="entry name" value="PX_dom"/>
</dbReference>
<dbReference type="SMART" id="SM00312">
    <property type="entry name" value="PX"/>
    <property type="match status" value="1"/>
</dbReference>